<dbReference type="InterPro" id="IPR036638">
    <property type="entry name" value="HLH_DNA-bd_sf"/>
</dbReference>
<dbReference type="EMBL" id="LOEE01000032">
    <property type="protein sequence ID" value="KXG75666.1"/>
    <property type="molecule type" value="Genomic_DNA"/>
</dbReference>
<dbReference type="OrthoDB" id="1935784at2"/>
<dbReference type="SUPFAM" id="SSF140500">
    <property type="entry name" value="BAS1536-like"/>
    <property type="match status" value="1"/>
</dbReference>
<reference evidence="1 2" key="1">
    <citation type="submission" date="2015-12" db="EMBL/GenBank/DDBJ databases">
        <title>Draft genome sequence of the thermoanaerobe Thermotalea metallivorans, an isolate from the runoff channel of the Great Artesian Basin, Australia.</title>
        <authorList>
            <person name="Patel B.K."/>
        </authorList>
    </citation>
    <scope>NUCLEOTIDE SEQUENCE [LARGE SCALE GENOMIC DNA]</scope>
    <source>
        <strain evidence="1 2">B2-1</strain>
    </source>
</reference>
<evidence type="ECO:0000313" key="1">
    <source>
        <dbReference type="EMBL" id="KXG75666.1"/>
    </source>
</evidence>
<evidence type="ECO:0008006" key="3">
    <source>
        <dbReference type="Google" id="ProtNLM"/>
    </source>
</evidence>
<dbReference type="STRING" id="520762.AN619_16620"/>
<proteinExistence type="predicted"/>
<dbReference type="Pfam" id="PF09388">
    <property type="entry name" value="SpoOE-like"/>
    <property type="match status" value="1"/>
</dbReference>
<evidence type="ECO:0000313" key="2">
    <source>
        <dbReference type="Proteomes" id="UP000070456"/>
    </source>
</evidence>
<dbReference type="Proteomes" id="UP000070456">
    <property type="component" value="Unassembled WGS sequence"/>
</dbReference>
<dbReference type="AlphaFoldDB" id="A0A140L541"/>
<dbReference type="RefSeq" id="WP_068556250.1">
    <property type="nucleotide sequence ID" value="NZ_LOEE01000032.1"/>
</dbReference>
<keyword evidence="2" id="KW-1185">Reference proteome</keyword>
<accession>A0A140L541</accession>
<name>A0A140L541_9FIRM</name>
<dbReference type="GO" id="GO:0043937">
    <property type="term" value="P:regulation of sporulation"/>
    <property type="evidence" value="ECO:0007669"/>
    <property type="project" value="InterPro"/>
</dbReference>
<dbReference type="InterPro" id="IPR037208">
    <property type="entry name" value="Spo0E-like_sf"/>
</dbReference>
<dbReference type="Gene3D" id="4.10.280.10">
    <property type="entry name" value="Helix-loop-helix DNA-binding domain"/>
    <property type="match status" value="1"/>
</dbReference>
<gene>
    <name evidence="1" type="ORF">AN619_16620</name>
</gene>
<sequence length="62" mass="7236">MTDNAKERLAARINEVRSRLEQLMMDKNMGTDEEVVILSQMLDELIIRYYKESSLGEKEDVS</sequence>
<protein>
    <recommendedName>
        <fullName evidence="3">Spo0E like sporulation regulatory protein</fullName>
    </recommendedName>
</protein>
<dbReference type="GO" id="GO:0046983">
    <property type="term" value="F:protein dimerization activity"/>
    <property type="evidence" value="ECO:0007669"/>
    <property type="project" value="InterPro"/>
</dbReference>
<organism evidence="1 2">
    <name type="scientific">Thermotalea metallivorans</name>
    <dbReference type="NCBI Taxonomy" id="520762"/>
    <lineage>
        <taxon>Bacteria</taxon>
        <taxon>Bacillati</taxon>
        <taxon>Bacillota</taxon>
        <taxon>Clostridia</taxon>
        <taxon>Peptostreptococcales</taxon>
        <taxon>Thermotaleaceae</taxon>
        <taxon>Thermotalea</taxon>
    </lineage>
</organism>
<dbReference type="InterPro" id="IPR018540">
    <property type="entry name" value="Spo0E-like"/>
</dbReference>
<comment type="caution">
    <text evidence="1">The sequence shown here is derived from an EMBL/GenBank/DDBJ whole genome shotgun (WGS) entry which is preliminary data.</text>
</comment>